<keyword evidence="6" id="KW-1185">Reference proteome</keyword>
<dbReference type="PROSITE" id="PS50102">
    <property type="entry name" value="RRM"/>
    <property type="match status" value="1"/>
</dbReference>
<proteinExistence type="predicted"/>
<keyword evidence="1 2" id="KW-0694">RNA-binding</keyword>
<sequence length="167" mass="18168">MPWFVFPPFNALLLSLLAGYLETQQQEMAFRSKGLGVLRQSISGNVQSPMTSMLNSVRCISSRLFVGGLSYATDDQSLRNAFSGYGDVIEAKVACDEVTGNSKGFGFVTFNNLDSASSAVSSMDRQELQGRKVHVRYAYERGGPYTFGGASIFGGRDGGYNLENPNF</sequence>
<feature type="chain" id="PRO_5004933220" evidence="3">
    <location>
        <begin position="24"/>
        <end position="167"/>
    </location>
</feature>
<feature type="signal peptide" evidence="3">
    <location>
        <begin position="1"/>
        <end position="23"/>
    </location>
</feature>
<protein>
    <submittedName>
        <fullName evidence="5">Glycine-rich RNA-binding protein 2</fullName>
    </submittedName>
</protein>
<dbReference type="InterPro" id="IPR000504">
    <property type="entry name" value="RRM_dom"/>
</dbReference>
<dbReference type="eggNOG" id="KOG0118">
    <property type="taxonomic scope" value="Eukaryota"/>
</dbReference>
<dbReference type="OrthoDB" id="439808at2759"/>
<accession>W9SKJ8</accession>
<dbReference type="Pfam" id="PF00076">
    <property type="entry name" value="RRM_1"/>
    <property type="match status" value="1"/>
</dbReference>
<evidence type="ECO:0000256" key="3">
    <source>
        <dbReference type="SAM" id="SignalP"/>
    </source>
</evidence>
<dbReference type="InterPro" id="IPR052462">
    <property type="entry name" value="SLIRP/GR-RBP-like"/>
</dbReference>
<dbReference type="InterPro" id="IPR035979">
    <property type="entry name" value="RBD_domain_sf"/>
</dbReference>
<organism evidence="5 6">
    <name type="scientific">Morus notabilis</name>
    <dbReference type="NCBI Taxonomy" id="981085"/>
    <lineage>
        <taxon>Eukaryota</taxon>
        <taxon>Viridiplantae</taxon>
        <taxon>Streptophyta</taxon>
        <taxon>Embryophyta</taxon>
        <taxon>Tracheophyta</taxon>
        <taxon>Spermatophyta</taxon>
        <taxon>Magnoliopsida</taxon>
        <taxon>eudicotyledons</taxon>
        <taxon>Gunneridae</taxon>
        <taxon>Pentapetalae</taxon>
        <taxon>rosids</taxon>
        <taxon>fabids</taxon>
        <taxon>Rosales</taxon>
        <taxon>Moraceae</taxon>
        <taxon>Moreae</taxon>
        <taxon>Morus</taxon>
    </lineage>
</organism>
<dbReference type="KEGG" id="mnt:21397912"/>
<reference evidence="6" key="1">
    <citation type="submission" date="2013-01" db="EMBL/GenBank/DDBJ databases">
        <title>Draft Genome Sequence of a Mulberry Tree, Morus notabilis C.K. Schneid.</title>
        <authorList>
            <person name="He N."/>
            <person name="Zhao S."/>
        </authorList>
    </citation>
    <scope>NUCLEOTIDE SEQUENCE</scope>
</reference>
<dbReference type="EMBL" id="KE346317">
    <property type="protein sequence ID" value="EXC33009.1"/>
    <property type="molecule type" value="Genomic_DNA"/>
</dbReference>
<dbReference type="PANTHER" id="PTHR48027">
    <property type="entry name" value="HETEROGENEOUS NUCLEAR RIBONUCLEOPROTEIN 87F-RELATED"/>
    <property type="match status" value="1"/>
</dbReference>
<dbReference type="GO" id="GO:0003723">
    <property type="term" value="F:RNA binding"/>
    <property type="evidence" value="ECO:0007669"/>
    <property type="project" value="UniProtKB-UniRule"/>
</dbReference>
<dbReference type="SMART" id="SM00360">
    <property type="entry name" value="RRM"/>
    <property type="match status" value="1"/>
</dbReference>
<dbReference type="SUPFAM" id="SSF54928">
    <property type="entry name" value="RNA-binding domain, RBD"/>
    <property type="match status" value="1"/>
</dbReference>
<dbReference type="InterPro" id="IPR012677">
    <property type="entry name" value="Nucleotide-bd_a/b_plait_sf"/>
</dbReference>
<dbReference type="Proteomes" id="UP000030645">
    <property type="component" value="Unassembled WGS sequence"/>
</dbReference>
<evidence type="ECO:0000313" key="6">
    <source>
        <dbReference type="Proteomes" id="UP000030645"/>
    </source>
</evidence>
<dbReference type="STRING" id="981085.W9SKJ8"/>
<feature type="domain" description="RRM" evidence="4">
    <location>
        <begin position="62"/>
        <end position="140"/>
    </location>
</feature>
<evidence type="ECO:0000313" key="5">
    <source>
        <dbReference type="EMBL" id="EXC33009.1"/>
    </source>
</evidence>
<evidence type="ECO:0000259" key="4">
    <source>
        <dbReference type="PROSITE" id="PS50102"/>
    </source>
</evidence>
<gene>
    <name evidence="5" type="ORF">L484_014790</name>
</gene>
<dbReference type="AlphaFoldDB" id="W9SKJ8"/>
<dbReference type="Gene3D" id="3.30.70.330">
    <property type="match status" value="1"/>
</dbReference>
<name>W9SKJ8_9ROSA</name>
<evidence type="ECO:0000256" key="2">
    <source>
        <dbReference type="PROSITE-ProRule" id="PRU00176"/>
    </source>
</evidence>
<keyword evidence="3" id="KW-0732">Signal</keyword>
<evidence type="ECO:0000256" key="1">
    <source>
        <dbReference type="ARBA" id="ARBA00022884"/>
    </source>
</evidence>